<organism evidence="7 8">
    <name type="scientific">Pythium oligandrum</name>
    <name type="common">Mycoparasitic fungus</name>
    <dbReference type="NCBI Taxonomy" id="41045"/>
    <lineage>
        <taxon>Eukaryota</taxon>
        <taxon>Sar</taxon>
        <taxon>Stramenopiles</taxon>
        <taxon>Oomycota</taxon>
        <taxon>Peronosporomycetes</taxon>
        <taxon>Pythiales</taxon>
        <taxon>Pythiaceae</taxon>
        <taxon>Pythium</taxon>
    </lineage>
</organism>
<dbReference type="InterPro" id="IPR003593">
    <property type="entry name" value="AAA+_ATPase"/>
</dbReference>
<feature type="region of interest" description="Disordered" evidence="5">
    <location>
        <begin position="1"/>
        <end position="24"/>
    </location>
</feature>
<evidence type="ECO:0000259" key="6">
    <source>
        <dbReference type="SMART" id="SM00382"/>
    </source>
</evidence>
<comment type="subcellular location">
    <subcellularLocation>
        <location evidence="1">Nucleus</location>
    </subcellularLocation>
</comment>
<dbReference type="GO" id="GO:0003689">
    <property type="term" value="F:DNA clamp loader activity"/>
    <property type="evidence" value="ECO:0007669"/>
    <property type="project" value="TreeGrafter"/>
</dbReference>
<feature type="compositionally biased region" description="Polar residues" evidence="5">
    <location>
        <begin position="1"/>
        <end position="14"/>
    </location>
</feature>
<dbReference type="InterPro" id="IPR050238">
    <property type="entry name" value="DNA_Rep/Repair_Clamp_Loader"/>
</dbReference>
<evidence type="ECO:0000256" key="2">
    <source>
        <dbReference type="ARBA" id="ARBA00005378"/>
    </source>
</evidence>
<name>A0A8K1CG93_PYTOL</name>
<dbReference type="GO" id="GO:0006271">
    <property type="term" value="P:DNA strand elongation involved in DNA replication"/>
    <property type="evidence" value="ECO:0007669"/>
    <property type="project" value="UniProtKB-ARBA"/>
</dbReference>
<dbReference type="OrthoDB" id="761538at2759"/>
<dbReference type="GO" id="GO:0005663">
    <property type="term" value="C:DNA replication factor C complex"/>
    <property type="evidence" value="ECO:0007669"/>
    <property type="project" value="TreeGrafter"/>
</dbReference>
<keyword evidence="4" id="KW-0539">Nucleus</keyword>
<dbReference type="SMART" id="SM00382">
    <property type="entry name" value="AAA"/>
    <property type="match status" value="1"/>
</dbReference>
<gene>
    <name evidence="7" type="ORF">Poli38472_009769</name>
</gene>
<dbReference type="InterPro" id="IPR027417">
    <property type="entry name" value="P-loop_NTPase"/>
</dbReference>
<dbReference type="AlphaFoldDB" id="A0A8K1CG93"/>
<dbReference type="GO" id="GO:0003677">
    <property type="term" value="F:DNA binding"/>
    <property type="evidence" value="ECO:0007669"/>
    <property type="project" value="InterPro"/>
</dbReference>
<accession>A0A8K1CG93</accession>
<dbReference type="PANTHER" id="PTHR11669:SF1">
    <property type="entry name" value="REPLICATION FACTOR C SUBUNIT 3"/>
    <property type="match status" value="1"/>
</dbReference>
<dbReference type="FunFam" id="1.10.8.60:FF:000030">
    <property type="entry name" value="replication factor C subunit 3"/>
    <property type="match status" value="1"/>
</dbReference>
<dbReference type="EMBL" id="SPLM01000074">
    <property type="protein sequence ID" value="TMW62276.1"/>
    <property type="molecule type" value="Genomic_DNA"/>
</dbReference>
<dbReference type="SUPFAM" id="SSF48019">
    <property type="entry name" value="post-AAA+ oligomerization domain-like"/>
    <property type="match status" value="1"/>
</dbReference>
<dbReference type="SUPFAM" id="SSF52540">
    <property type="entry name" value="P-loop containing nucleoside triphosphate hydrolases"/>
    <property type="match status" value="1"/>
</dbReference>
<protein>
    <recommendedName>
        <fullName evidence="6">AAA+ ATPase domain-containing protein</fullName>
    </recommendedName>
</protein>
<comment type="similarity">
    <text evidence="2">Belongs to the activator 1 small subunits family.</text>
</comment>
<dbReference type="CDD" id="cd00009">
    <property type="entry name" value="AAA"/>
    <property type="match status" value="1"/>
</dbReference>
<evidence type="ECO:0000256" key="4">
    <source>
        <dbReference type="ARBA" id="ARBA00023242"/>
    </source>
</evidence>
<reference evidence="7" key="1">
    <citation type="submission" date="2019-03" db="EMBL/GenBank/DDBJ databases">
        <title>Long read genome sequence of the mycoparasitic Pythium oligandrum ATCC 38472 isolated from sugarbeet rhizosphere.</title>
        <authorList>
            <person name="Gaulin E."/>
        </authorList>
    </citation>
    <scope>NUCLEOTIDE SEQUENCE</scope>
    <source>
        <strain evidence="7">ATCC 38472_TT</strain>
    </source>
</reference>
<dbReference type="Gene3D" id="1.20.272.10">
    <property type="match status" value="1"/>
</dbReference>
<comment type="caution">
    <text evidence="7">The sequence shown here is derived from an EMBL/GenBank/DDBJ whole genome shotgun (WGS) entry which is preliminary data.</text>
</comment>
<dbReference type="InterPro" id="IPR008921">
    <property type="entry name" value="DNA_pol3_clamp-load_cplx_C"/>
</dbReference>
<evidence type="ECO:0000313" key="7">
    <source>
        <dbReference type="EMBL" id="TMW62276.1"/>
    </source>
</evidence>
<dbReference type="Pfam" id="PF13177">
    <property type="entry name" value="DNA_pol3_delta2"/>
    <property type="match status" value="1"/>
</dbReference>
<dbReference type="FunFam" id="3.40.50.300:FF:000136">
    <property type="entry name" value="Replication factor C subunit 5"/>
    <property type="match status" value="1"/>
</dbReference>
<dbReference type="FunFam" id="1.20.272.10:FF:000002">
    <property type="entry name" value="Replication factor C subunit 3"/>
    <property type="match status" value="1"/>
</dbReference>
<dbReference type="Gene3D" id="1.10.8.60">
    <property type="match status" value="1"/>
</dbReference>
<proteinExistence type="inferred from homology"/>
<dbReference type="Pfam" id="PF21960">
    <property type="entry name" value="RCF1-5-like_lid"/>
    <property type="match status" value="1"/>
</dbReference>
<feature type="domain" description="AAA+ ATPase" evidence="6">
    <location>
        <begin position="74"/>
        <end position="231"/>
    </location>
</feature>
<evidence type="ECO:0000256" key="3">
    <source>
        <dbReference type="ARBA" id="ARBA00022705"/>
    </source>
</evidence>
<evidence type="ECO:0000256" key="1">
    <source>
        <dbReference type="ARBA" id="ARBA00004123"/>
    </source>
</evidence>
<evidence type="ECO:0000313" key="8">
    <source>
        <dbReference type="Proteomes" id="UP000794436"/>
    </source>
</evidence>
<dbReference type="GO" id="GO:0006281">
    <property type="term" value="P:DNA repair"/>
    <property type="evidence" value="ECO:0007669"/>
    <property type="project" value="UniProtKB-ARBA"/>
</dbReference>
<keyword evidence="3" id="KW-0235">DNA replication</keyword>
<keyword evidence="8" id="KW-1185">Reference proteome</keyword>
<dbReference type="Pfam" id="PF22534">
    <property type="entry name" value="RFC_C"/>
    <property type="match status" value="1"/>
</dbReference>
<dbReference type="Gene3D" id="3.40.50.300">
    <property type="entry name" value="P-loop containing nucleotide triphosphate hydrolases"/>
    <property type="match status" value="1"/>
</dbReference>
<dbReference type="Proteomes" id="UP000794436">
    <property type="component" value="Unassembled WGS sequence"/>
</dbReference>
<evidence type="ECO:0000256" key="5">
    <source>
        <dbReference type="SAM" id="MobiDB-lite"/>
    </source>
</evidence>
<dbReference type="GO" id="GO:0005634">
    <property type="term" value="C:nucleus"/>
    <property type="evidence" value="ECO:0007669"/>
    <property type="project" value="UniProtKB-SubCell"/>
</dbReference>
<dbReference type="PANTHER" id="PTHR11669">
    <property type="entry name" value="REPLICATION FACTOR C / DNA POLYMERASE III GAMMA-TAU SUBUNIT"/>
    <property type="match status" value="1"/>
</dbReference>
<sequence length="393" mass="44504">METGSDRGSGSPLTQWVGLEKPDPGPNLAPKELLAAAVSKTMLWVDKYRPTALADLDYHPEVTKRLTNLATANDLPHLLVYGPSGAGKKTRIMALLRELYGDGALKVRLEHKSFANPGRTTKVEITTVASNYHIEMNPSDVGNNDRLVVQEVLKEIAQYHLADTNSKRNFKVVLLMEVDRLSKNAQHALRRTMEKYTATCRLILCCNNPSKVIDPLRSRCLGIRIGAPTNEQICTILQGVCAKEGLNYCAPLGEELAQKSERNLRRALLMLETCRVQSYPFTANQQIQLPAWEDYICALAKVVLQEQSPAGLLKAREMLYELIANCIPSEVILRVLCRELMSRLDDDLKHELIHWAAYYEHRMQRGSKDIFHFEAFIAKFMTLYKKFLLDLYM</sequence>